<proteinExistence type="predicted"/>
<organism evidence="1 2">
    <name type="scientific">Halteria grandinella</name>
    <dbReference type="NCBI Taxonomy" id="5974"/>
    <lineage>
        <taxon>Eukaryota</taxon>
        <taxon>Sar</taxon>
        <taxon>Alveolata</taxon>
        <taxon>Ciliophora</taxon>
        <taxon>Intramacronucleata</taxon>
        <taxon>Spirotrichea</taxon>
        <taxon>Stichotrichia</taxon>
        <taxon>Sporadotrichida</taxon>
        <taxon>Halteriidae</taxon>
        <taxon>Halteria</taxon>
    </lineage>
</organism>
<accession>A0A8J8NTT3</accession>
<keyword evidence="2" id="KW-1185">Reference proteome</keyword>
<dbReference type="Proteomes" id="UP000785679">
    <property type="component" value="Unassembled WGS sequence"/>
</dbReference>
<name>A0A8J8NTT3_HALGN</name>
<dbReference type="EMBL" id="RRYP01006745">
    <property type="protein sequence ID" value="TNV80983.1"/>
    <property type="molecule type" value="Genomic_DNA"/>
</dbReference>
<comment type="caution">
    <text evidence="1">The sequence shown here is derived from an EMBL/GenBank/DDBJ whole genome shotgun (WGS) entry which is preliminary data.</text>
</comment>
<protein>
    <submittedName>
        <fullName evidence="1">Uncharacterized protein</fullName>
    </submittedName>
</protein>
<dbReference type="AlphaFoldDB" id="A0A8J8NTT3"/>
<evidence type="ECO:0000313" key="2">
    <source>
        <dbReference type="Proteomes" id="UP000785679"/>
    </source>
</evidence>
<reference evidence="1" key="1">
    <citation type="submission" date="2019-06" db="EMBL/GenBank/DDBJ databases">
        <authorList>
            <person name="Zheng W."/>
        </authorList>
    </citation>
    <scope>NUCLEOTIDE SEQUENCE</scope>
    <source>
        <strain evidence="1">QDHG01</strain>
    </source>
</reference>
<evidence type="ECO:0000313" key="1">
    <source>
        <dbReference type="EMBL" id="TNV80983.1"/>
    </source>
</evidence>
<sequence>MRRLARKKQRQAFHQIVQHGIKFQELENQLKSSSLLITTTTSQEKPKFEQALRKLMLRSSTKSLNSAFCLWKSLSQIRKPNLKNEPQFKSGNTLQTLNFLKQAEADLRSQLAKVDSQIEEELQNVRETQRYLRTKVKLAIRKQRIPMVRLMLKHIIDKYARKPILLTAFNRFRLKTALLGIWQLYRRQFQSLINKEGSHFTVERTKEKVYGIKKRAAGLMVESGERESDGCGQRYREVKEKIGVLMGKKERKQYQQVSYQQIIRAVVRIQRAFRKRYYAKEY</sequence>
<gene>
    <name evidence="1" type="ORF">FGO68_gene16178</name>
</gene>